<proteinExistence type="inferred from homology"/>
<feature type="signal peptide" evidence="2">
    <location>
        <begin position="1"/>
        <end position="27"/>
    </location>
</feature>
<keyword evidence="2" id="KW-0564">Palmitate</keyword>
<sequence>MTGYRAPHCRALTLLLAAALFTGGCSLLPRSDYTPPQVTLPHQWQGQATTGTGVASGKQWWKGFDDPLLDELIERALTTNNDLAAAAIKVRRAQLTARLTNTNLTPSVSVGATSSISRDLKNHADTQTHSVTGSLSYEVDLWGRLDATRDASRWEAEATEVDRRSTALSLIGTTAADYWQVAYLNQLIATSEASIAYAEKSLELVEVKYRAGAVSSLDLVQARQAVATQKADLASLVRQRAEARNALAILFDQAPENSVPERTALPDGPLPAVAAGLPASLLGQRPDVHAAELRLREYLANVDSTRASYYPALTLTGSLGSSSTSLANVLQNPVAALGAGLTLPFLQWNTMQLNVKISETQYEEAVVSFRQTLYAALSDVENALAGRTQYEAEGKRLEEALALAKRSEELAEIRYRAGYTAVQLWLDAQESRRSAEKSLAANRLNRLKNLMTLYQALGGETGNASQTQ</sequence>
<evidence type="ECO:0000313" key="3">
    <source>
        <dbReference type="EMBL" id="KAA0889144.1"/>
    </source>
</evidence>
<accession>A0A5A9X8K0</accession>
<dbReference type="Proteomes" id="UP000324298">
    <property type="component" value="Unassembled WGS sequence"/>
</dbReference>
<gene>
    <name evidence="3" type="ORF">ET418_14170</name>
</gene>
<reference evidence="3 4" key="1">
    <citation type="submission" date="2019-04" db="EMBL/GenBank/DDBJ databases">
        <title>Geobacter ruber sp. nov., ferric-reducing bacteria isolated from paddy soil.</title>
        <authorList>
            <person name="Xu Z."/>
            <person name="Masuda Y."/>
            <person name="Itoh H."/>
            <person name="Senoo K."/>
        </authorList>
    </citation>
    <scope>NUCLEOTIDE SEQUENCE [LARGE SCALE GENOMIC DNA]</scope>
    <source>
        <strain evidence="3 4">Red88</strain>
    </source>
</reference>
<keyword evidence="2" id="KW-0449">Lipoprotein</keyword>
<keyword evidence="2" id="KW-0812">Transmembrane</keyword>
<dbReference type="SUPFAM" id="SSF56954">
    <property type="entry name" value="Outer membrane efflux proteins (OEP)"/>
    <property type="match status" value="1"/>
</dbReference>
<comment type="similarity">
    <text evidence="1 2">Belongs to the outer membrane factor (OMF) (TC 1.B.17) family.</text>
</comment>
<dbReference type="Gene3D" id="1.20.1600.10">
    <property type="entry name" value="Outer membrane efflux proteins (OEP)"/>
    <property type="match status" value="1"/>
</dbReference>
<feature type="chain" id="PRO_5023128070" evidence="2">
    <location>
        <begin position="28"/>
        <end position="468"/>
    </location>
</feature>
<dbReference type="InterPro" id="IPR003423">
    <property type="entry name" value="OMP_efflux"/>
</dbReference>
<dbReference type="PANTHER" id="PTHR30203:SF32">
    <property type="entry name" value="CATION EFFLUX SYSTEM PROTEIN CUSC"/>
    <property type="match status" value="1"/>
</dbReference>
<dbReference type="AlphaFoldDB" id="A0A5A9X8K0"/>
<name>A0A5A9X8K0_9BACT</name>
<evidence type="ECO:0000313" key="4">
    <source>
        <dbReference type="Proteomes" id="UP000324298"/>
    </source>
</evidence>
<keyword evidence="2" id="KW-0472">Membrane</keyword>
<dbReference type="PANTHER" id="PTHR30203">
    <property type="entry name" value="OUTER MEMBRANE CATION EFFLUX PROTEIN"/>
    <property type="match status" value="1"/>
</dbReference>
<evidence type="ECO:0000256" key="1">
    <source>
        <dbReference type="ARBA" id="ARBA00007613"/>
    </source>
</evidence>
<evidence type="ECO:0000256" key="2">
    <source>
        <dbReference type="RuleBase" id="RU362097"/>
    </source>
</evidence>
<comment type="caution">
    <text evidence="3">The sequence shown here is derived from an EMBL/GenBank/DDBJ whole genome shotgun (WGS) entry which is preliminary data.</text>
</comment>
<keyword evidence="4" id="KW-1185">Reference proteome</keyword>
<dbReference type="GO" id="GO:0015562">
    <property type="term" value="F:efflux transmembrane transporter activity"/>
    <property type="evidence" value="ECO:0007669"/>
    <property type="project" value="InterPro"/>
</dbReference>
<dbReference type="GO" id="GO:0005886">
    <property type="term" value="C:plasma membrane"/>
    <property type="evidence" value="ECO:0007669"/>
    <property type="project" value="UniProtKB-SubCell"/>
</dbReference>
<dbReference type="NCBIfam" id="TIGR01845">
    <property type="entry name" value="outer_NodT"/>
    <property type="match status" value="1"/>
</dbReference>
<keyword evidence="2" id="KW-1134">Transmembrane beta strand</keyword>
<keyword evidence="2" id="KW-0732">Signal</keyword>
<dbReference type="EMBL" id="SRSD01000009">
    <property type="protein sequence ID" value="KAA0889144.1"/>
    <property type="molecule type" value="Genomic_DNA"/>
</dbReference>
<comment type="subcellular location">
    <subcellularLocation>
        <location evidence="2">Cell membrane</location>
        <topology evidence="2">Lipid-anchor</topology>
    </subcellularLocation>
</comment>
<dbReference type="Pfam" id="PF02321">
    <property type="entry name" value="OEP"/>
    <property type="match status" value="2"/>
</dbReference>
<dbReference type="PROSITE" id="PS51257">
    <property type="entry name" value="PROKAR_LIPOPROTEIN"/>
    <property type="match status" value="1"/>
</dbReference>
<dbReference type="Gene3D" id="2.20.200.10">
    <property type="entry name" value="Outer membrane efflux proteins (OEP)"/>
    <property type="match status" value="1"/>
</dbReference>
<organism evidence="3 4">
    <name type="scientific">Oryzomonas rubra</name>
    <dbReference type="NCBI Taxonomy" id="2509454"/>
    <lineage>
        <taxon>Bacteria</taxon>
        <taxon>Pseudomonadati</taxon>
        <taxon>Thermodesulfobacteriota</taxon>
        <taxon>Desulfuromonadia</taxon>
        <taxon>Geobacterales</taxon>
        <taxon>Geobacteraceae</taxon>
        <taxon>Oryzomonas</taxon>
    </lineage>
</organism>
<protein>
    <submittedName>
        <fullName evidence="3">Efflux transporter outer membrane subunit</fullName>
    </submittedName>
</protein>
<dbReference type="InterPro" id="IPR010131">
    <property type="entry name" value="MdtP/NodT-like"/>
</dbReference>
<dbReference type="OrthoDB" id="9770517at2"/>